<dbReference type="Gene3D" id="3.40.50.10490">
    <property type="entry name" value="Glucose-6-phosphate isomerase like protein, domain 1"/>
    <property type="match status" value="1"/>
</dbReference>
<dbReference type="Proteomes" id="UP000029227">
    <property type="component" value="Unassembled WGS sequence"/>
</dbReference>
<dbReference type="InterPro" id="IPR001347">
    <property type="entry name" value="SIS_dom"/>
</dbReference>
<dbReference type="EMBL" id="BBMN01000027">
    <property type="protein sequence ID" value="GAL08556.1"/>
    <property type="molecule type" value="Genomic_DNA"/>
</dbReference>
<evidence type="ECO:0000313" key="7">
    <source>
        <dbReference type="Proteomes" id="UP000029227"/>
    </source>
</evidence>
<comment type="caution">
    <text evidence="6">The sequence shown here is derived from an EMBL/GenBank/DDBJ whole genome shotgun (WGS) entry which is preliminary data.</text>
</comment>
<dbReference type="Pfam" id="PF01418">
    <property type="entry name" value="HTH_6"/>
    <property type="match status" value="1"/>
</dbReference>
<keyword evidence="3" id="KW-0804">Transcription</keyword>
<dbReference type="InterPro" id="IPR036388">
    <property type="entry name" value="WH-like_DNA-bd_sf"/>
</dbReference>
<dbReference type="PROSITE" id="PS51464">
    <property type="entry name" value="SIS"/>
    <property type="match status" value="1"/>
</dbReference>
<evidence type="ECO:0000313" key="6">
    <source>
        <dbReference type="EMBL" id="GAL08556.1"/>
    </source>
</evidence>
<keyword evidence="2" id="KW-0238">DNA-binding</keyword>
<dbReference type="InterPro" id="IPR009057">
    <property type="entry name" value="Homeodomain-like_sf"/>
</dbReference>
<name>A0A090R0A0_9GAMM</name>
<evidence type="ECO:0000256" key="2">
    <source>
        <dbReference type="ARBA" id="ARBA00023125"/>
    </source>
</evidence>
<organism evidence="6 7">
    <name type="scientific">Photobacterium aphoticum</name>
    <dbReference type="NCBI Taxonomy" id="754436"/>
    <lineage>
        <taxon>Bacteria</taxon>
        <taxon>Pseudomonadati</taxon>
        <taxon>Pseudomonadota</taxon>
        <taxon>Gammaproteobacteria</taxon>
        <taxon>Vibrionales</taxon>
        <taxon>Vibrionaceae</taxon>
        <taxon>Photobacterium</taxon>
    </lineage>
</organism>
<dbReference type="PANTHER" id="PTHR30514:SF21">
    <property type="entry name" value="RPIR-FAMILY TRANSCRIPTIONAL REGULATOR"/>
    <property type="match status" value="1"/>
</dbReference>
<dbReference type="GO" id="GO:0097367">
    <property type="term" value="F:carbohydrate derivative binding"/>
    <property type="evidence" value="ECO:0007669"/>
    <property type="project" value="InterPro"/>
</dbReference>
<accession>A0A090R0A0</accession>
<dbReference type="Gene3D" id="1.10.10.10">
    <property type="entry name" value="Winged helix-like DNA-binding domain superfamily/Winged helix DNA-binding domain"/>
    <property type="match status" value="1"/>
</dbReference>
<dbReference type="GO" id="GO:0003677">
    <property type="term" value="F:DNA binding"/>
    <property type="evidence" value="ECO:0007669"/>
    <property type="project" value="UniProtKB-KW"/>
</dbReference>
<evidence type="ECO:0000259" key="4">
    <source>
        <dbReference type="PROSITE" id="PS51071"/>
    </source>
</evidence>
<evidence type="ECO:0000256" key="1">
    <source>
        <dbReference type="ARBA" id="ARBA00023015"/>
    </source>
</evidence>
<dbReference type="PROSITE" id="PS51071">
    <property type="entry name" value="HTH_RPIR"/>
    <property type="match status" value="1"/>
</dbReference>
<proteinExistence type="predicted"/>
<dbReference type="GO" id="GO:1901135">
    <property type="term" value="P:carbohydrate derivative metabolic process"/>
    <property type="evidence" value="ECO:0007669"/>
    <property type="project" value="InterPro"/>
</dbReference>
<keyword evidence="1" id="KW-0805">Transcription regulation</keyword>
<evidence type="ECO:0000259" key="5">
    <source>
        <dbReference type="PROSITE" id="PS51464"/>
    </source>
</evidence>
<dbReference type="STRING" id="754436.JCM19237_809"/>
<dbReference type="eggNOG" id="COG1737">
    <property type="taxonomic scope" value="Bacteria"/>
</dbReference>
<feature type="domain" description="SIS" evidence="5">
    <location>
        <begin position="144"/>
        <end position="284"/>
    </location>
</feature>
<dbReference type="InterPro" id="IPR035472">
    <property type="entry name" value="RpiR-like_SIS"/>
</dbReference>
<feature type="domain" description="HTH rpiR-type" evidence="4">
    <location>
        <begin position="37"/>
        <end position="110"/>
    </location>
</feature>
<dbReference type="AlphaFoldDB" id="A0A090R0A0"/>
<dbReference type="GO" id="GO:0003700">
    <property type="term" value="F:DNA-binding transcription factor activity"/>
    <property type="evidence" value="ECO:0007669"/>
    <property type="project" value="InterPro"/>
</dbReference>
<dbReference type="SUPFAM" id="SSF46689">
    <property type="entry name" value="Homeodomain-like"/>
    <property type="match status" value="1"/>
</dbReference>
<reference evidence="6 7" key="1">
    <citation type="journal article" date="2014" name="Genome Announc.">
        <title>Draft Genome Sequences of Two Vibrionaceae Species, Vibrio ponticus C121 and Photobacterium aphoticum C119, Isolated as Coral Reef Microbiota.</title>
        <authorList>
            <person name="Al-saari N."/>
            <person name="Meirelles P.M."/>
            <person name="Mino S."/>
            <person name="Suda W."/>
            <person name="Oshima K."/>
            <person name="Hattori M."/>
            <person name="Ohkuma M."/>
            <person name="Thompson F.L."/>
            <person name="Gomez-Gil B."/>
            <person name="Sawabe T."/>
            <person name="Sawabe T."/>
        </authorList>
    </citation>
    <scope>NUCLEOTIDE SEQUENCE [LARGE SCALE GENOMIC DNA]</scope>
    <source>
        <strain evidence="6 7">JCM 19237</strain>
    </source>
</reference>
<dbReference type="PANTHER" id="PTHR30514">
    <property type="entry name" value="GLUCOKINASE"/>
    <property type="match status" value="1"/>
</dbReference>
<sequence>MKIFSVFVTDLDCLRYYAEIVFFFVGNVRAKVISMNKDISVLFEYARIKFTSTDTKVADYFLARKPVKNIEELAVEIGVSTASITRFCKKVGLNNFKEFLFLYQQQLEADQPQHVAQQSSLHHDYVDVLQAFDKRLDPDQLAIFSRAIHDHDIFHVFGSGFSALAGADLKFRFTRLGKFVEVVQDSDSMQMVSSILAPGSLVILLTLKGNNDRMLRCAQDMKARGITVLCVTANEKSKLLPVVDAAILTASLNGEELTGMISGQMPILMAIDHIYYQYVSDYHDSIQNWVATEQLFMT</sequence>
<gene>
    <name evidence="6" type="ORF">JCM19237_809</name>
</gene>
<dbReference type="InterPro" id="IPR000281">
    <property type="entry name" value="HTH_RpiR"/>
</dbReference>
<dbReference type="SUPFAM" id="SSF53697">
    <property type="entry name" value="SIS domain"/>
    <property type="match status" value="1"/>
</dbReference>
<evidence type="ECO:0000256" key="3">
    <source>
        <dbReference type="ARBA" id="ARBA00023163"/>
    </source>
</evidence>
<protein>
    <submittedName>
        <fullName evidence="6">Sialic acid utilization regulator RpiR family</fullName>
    </submittedName>
</protein>
<dbReference type="InterPro" id="IPR046348">
    <property type="entry name" value="SIS_dom_sf"/>
</dbReference>
<dbReference type="InterPro" id="IPR047640">
    <property type="entry name" value="RpiR-like"/>
</dbReference>
<dbReference type="CDD" id="cd05013">
    <property type="entry name" value="SIS_RpiR"/>
    <property type="match status" value="1"/>
</dbReference>
<dbReference type="Pfam" id="PF01380">
    <property type="entry name" value="SIS"/>
    <property type="match status" value="1"/>
</dbReference>